<dbReference type="InterPro" id="IPR013785">
    <property type="entry name" value="Aldolase_TIM"/>
</dbReference>
<dbReference type="EMBL" id="JAWQEV010000001">
    <property type="protein sequence ID" value="MDW4571989.1"/>
    <property type="molecule type" value="Genomic_DNA"/>
</dbReference>
<keyword evidence="3 7" id="KW-0378">Hydrolase</keyword>
<evidence type="ECO:0000259" key="5">
    <source>
        <dbReference type="Pfam" id="PF16874"/>
    </source>
</evidence>
<comment type="catalytic activity">
    <reaction evidence="1">
        <text>Hydrolysis of terminal, non-reducing alpha-D-galactose residues in alpha-D-galactosides, including galactose oligosaccharides, galactomannans and galactolipids.</text>
        <dbReference type="EC" id="3.2.1.22"/>
    </reaction>
</comment>
<dbReference type="CDD" id="cd14791">
    <property type="entry name" value="GH36"/>
    <property type="match status" value="1"/>
</dbReference>
<dbReference type="InterPro" id="IPR031705">
    <property type="entry name" value="Glyco_hydro_36_C"/>
</dbReference>
<reference evidence="7 8" key="1">
    <citation type="submission" date="2023-11" db="EMBL/GenBank/DDBJ databases">
        <title>Draft genome sequence of Microbacterium arthrosphaerae JCM 30492.</title>
        <authorList>
            <person name="Zhang G."/>
            <person name="Ding Y."/>
        </authorList>
    </citation>
    <scope>NUCLEOTIDE SEQUENCE [LARGE SCALE GENOMIC DNA]</scope>
    <source>
        <strain evidence="7 8">JCM 30492</strain>
    </source>
</reference>
<comment type="caution">
    <text evidence="7">The sequence shown here is derived from an EMBL/GenBank/DDBJ whole genome shotgun (WGS) entry which is preliminary data.</text>
</comment>
<dbReference type="SUPFAM" id="SSF51445">
    <property type="entry name" value="(Trans)glycosidases"/>
    <property type="match status" value="1"/>
</dbReference>
<dbReference type="Gene3D" id="3.20.20.70">
    <property type="entry name" value="Aldolase class I"/>
    <property type="match status" value="1"/>
</dbReference>
<evidence type="ECO:0000313" key="8">
    <source>
        <dbReference type="Proteomes" id="UP001283109"/>
    </source>
</evidence>
<dbReference type="Gene3D" id="2.70.98.60">
    <property type="entry name" value="alpha-galactosidase from lactobacil brevis"/>
    <property type="match status" value="1"/>
</dbReference>
<dbReference type="InterPro" id="IPR050985">
    <property type="entry name" value="Alpha-glycosidase_related"/>
</dbReference>
<organism evidence="7 8">
    <name type="scientific">Microbacterium arthrosphaerae</name>
    <dbReference type="NCBI Taxonomy" id="792652"/>
    <lineage>
        <taxon>Bacteria</taxon>
        <taxon>Bacillati</taxon>
        <taxon>Actinomycetota</taxon>
        <taxon>Actinomycetes</taxon>
        <taxon>Micrococcales</taxon>
        <taxon>Microbacteriaceae</taxon>
        <taxon>Microbacterium</taxon>
    </lineage>
</organism>
<keyword evidence="4 7" id="KW-0326">Glycosidase</keyword>
<feature type="domain" description="Glycosyl hydrolase family 36 C-terminal" evidence="5">
    <location>
        <begin position="592"/>
        <end position="681"/>
    </location>
</feature>
<keyword evidence="8" id="KW-1185">Reference proteome</keyword>
<dbReference type="InterPro" id="IPR038417">
    <property type="entry name" value="Alpga-gal_N_sf"/>
</dbReference>
<dbReference type="Pfam" id="PF16875">
    <property type="entry name" value="Glyco_hydro_36N"/>
    <property type="match status" value="1"/>
</dbReference>
<proteinExistence type="predicted"/>
<feature type="domain" description="Glycosyl hydrolase family 36 N-terminal" evidence="6">
    <location>
        <begin position="21"/>
        <end position="239"/>
    </location>
</feature>
<accession>A0ABU4GY53</accession>
<sequence>MIHHLRAAGVSLVLDSRGAGVPAIVHWGRDLGALAEADLVAVCDTAVPAVPPSSIDVPLRLSLLPSLGDGWSGMPAVVVAGARTAPRGRSTVRDGETLVVETEWGGALVATRLELTAQGVLLVSHVVRNEGDVPLALDAAGVVLPVPDRAREVLDFSGRWAGERRPQRAQPGHGVWLRETRHGRGGHDAPFLLAVGTPGFDFAAGEVWATHLAWSGDVRQWFERSDLGPSTLGAGERFAPVTLAPGQSYETPALVAVWSGSGLDGVSDRLHPWVRSWSTIDRPRPLTLNTWEAVYFDHSLDRLEPLIQRAAEIGVERFVLDDGWFLGRTDDRRALGDWTVDPVRWPDGLGPLIDRVHGGGMEFGLWVEPEMVSLDSDLARAHPEWLLTAPASVTWRWQHVLDLSRPEVAQHLFERLDALLSEYAIAYLKWDHNRDLLVDGSGPQVRAVYALIDRLRAAHPGVEIESCASGGGRVDLGILPRVDRVWASDTNDPLVRQQIQRWTGIVIPPEYVGSHVGDARAHTTGRTAGRGFRLATALFGHAGIESDLTRLDAGDLAALRTWAAAYRRHRALLHTGRVVRADAATDAVVVHGVVAPGQDEALFSYAVLDTTDAALPAPLRFVGLDPARRYRVAVLDLGAPVDTLQDAPPPWLADGVVLPGAVLAESGLALPLLLPGNAIVLHLTAV</sequence>
<dbReference type="PRINTS" id="PR00743">
    <property type="entry name" value="GLHYDRLASE36"/>
</dbReference>
<evidence type="ECO:0000256" key="4">
    <source>
        <dbReference type="ARBA" id="ARBA00023295"/>
    </source>
</evidence>
<dbReference type="PANTHER" id="PTHR43053">
    <property type="entry name" value="GLYCOSIDASE FAMILY 31"/>
    <property type="match status" value="1"/>
</dbReference>
<name>A0ABU4GY53_9MICO</name>
<dbReference type="Pfam" id="PF16874">
    <property type="entry name" value="Glyco_hydro_36C"/>
    <property type="match status" value="1"/>
</dbReference>
<dbReference type="InterPro" id="IPR017853">
    <property type="entry name" value="GH"/>
</dbReference>
<evidence type="ECO:0000256" key="1">
    <source>
        <dbReference type="ARBA" id="ARBA00001255"/>
    </source>
</evidence>
<dbReference type="PANTHER" id="PTHR43053:SF3">
    <property type="entry name" value="ALPHA-GALACTOSIDASE C-RELATED"/>
    <property type="match status" value="1"/>
</dbReference>
<evidence type="ECO:0000256" key="3">
    <source>
        <dbReference type="ARBA" id="ARBA00022801"/>
    </source>
</evidence>
<dbReference type="EC" id="3.2.1.22" evidence="2"/>
<protein>
    <recommendedName>
        <fullName evidence="2">alpha-galactosidase</fullName>
        <ecNumber evidence="2">3.2.1.22</ecNumber>
    </recommendedName>
</protein>
<evidence type="ECO:0000259" key="6">
    <source>
        <dbReference type="Pfam" id="PF16875"/>
    </source>
</evidence>
<evidence type="ECO:0000313" key="7">
    <source>
        <dbReference type="EMBL" id="MDW4571989.1"/>
    </source>
</evidence>
<evidence type="ECO:0000256" key="2">
    <source>
        <dbReference type="ARBA" id="ARBA00012755"/>
    </source>
</evidence>
<dbReference type="GO" id="GO:0004557">
    <property type="term" value="F:alpha-galactosidase activity"/>
    <property type="evidence" value="ECO:0007669"/>
    <property type="project" value="UniProtKB-EC"/>
</dbReference>
<dbReference type="InterPro" id="IPR031704">
    <property type="entry name" value="Glyco_hydro_36_N"/>
</dbReference>
<dbReference type="RefSeq" id="WP_318352500.1">
    <property type="nucleotide sequence ID" value="NZ_JAWQEV010000001.1"/>
</dbReference>
<dbReference type="Proteomes" id="UP001283109">
    <property type="component" value="Unassembled WGS sequence"/>
</dbReference>
<gene>
    <name evidence="7" type="ORF">R8Z58_04275</name>
</gene>
<dbReference type="Pfam" id="PF02065">
    <property type="entry name" value="Melibiase"/>
    <property type="match status" value="1"/>
</dbReference>
<dbReference type="InterPro" id="IPR002252">
    <property type="entry name" value="Glyco_hydro_36"/>
</dbReference>